<gene>
    <name evidence="1" type="ORF">TorRG33x02_162600</name>
</gene>
<dbReference type="OrthoDB" id="10290375at2759"/>
<dbReference type="EMBL" id="JXTC01000111">
    <property type="protein sequence ID" value="PON87881.1"/>
    <property type="molecule type" value="Genomic_DNA"/>
</dbReference>
<keyword evidence="2" id="KW-1185">Reference proteome</keyword>
<accession>A0A2P5EQQ3</accession>
<evidence type="ECO:0000313" key="2">
    <source>
        <dbReference type="Proteomes" id="UP000237000"/>
    </source>
</evidence>
<proteinExistence type="predicted"/>
<dbReference type="Proteomes" id="UP000237000">
    <property type="component" value="Unassembled WGS sequence"/>
</dbReference>
<dbReference type="InParanoid" id="A0A2P5EQQ3"/>
<evidence type="ECO:0008006" key="3">
    <source>
        <dbReference type="Google" id="ProtNLM"/>
    </source>
</evidence>
<sequence>MISRTKHSTISTPSKRIKKRRCSGKTLTLQTGLSDSITKKRGINITQKVSTTTNNNICSLPNELIVEILAHVAASSISDFFMTKLR</sequence>
<organism evidence="1 2">
    <name type="scientific">Trema orientale</name>
    <name type="common">Charcoal tree</name>
    <name type="synonym">Celtis orientalis</name>
    <dbReference type="NCBI Taxonomy" id="63057"/>
    <lineage>
        <taxon>Eukaryota</taxon>
        <taxon>Viridiplantae</taxon>
        <taxon>Streptophyta</taxon>
        <taxon>Embryophyta</taxon>
        <taxon>Tracheophyta</taxon>
        <taxon>Spermatophyta</taxon>
        <taxon>Magnoliopsida</taxon>
        <taxon>eudicotyledons</taxon>
        <taxon>Gunneridae</taxon>
        <taxon>Pentapetalae</taxon>
        <taxon>rosids</taxon>
        <taxon>fabids</taxon>
        <taxon>Rosales</taxon>
        <taxon>Cannabaceae</taxon>
        <taxon>Trema</taxon>
    </lineage>
</organism>
<comment type="caution">
    <text evidence="1">The sequence shown here is derived from an EMBL/GenBank/DDBJ whole genome shotgun (WGS) entry which is preliminary data.</text>
</comment>
<dbReference type="AlphaFoldDB" id="A0A2P5EQQ3"/>
<evidence type="ECO:0000313" key="1">
    <source>
        <dbReference type="EMBL" id="PON87881.1"/>
    </source>
</evidence>
<protein>
    <recommendedName>
        <fullName evidence="3">F-box domain containing protein</fullName>
    </recommendedName>
</protein>
<reference evidence="2" key="1">
    <citation type="submission" date="2016-06" db="EMBL/GenBank/DDBJ databases">
        <title>Parallel loss of symbiosis genes in relatives of nitrogen-fixing non-legume Parasponia.</title>
        <authorList>
            <person name="Van Velzen R."/>
            <person name="Holmer R."/>
            <person name="Bu F."/>
            <person name="Rutten L."/>
            <person name="Van Zeijl A."/>
            <person name="Liu W."/>
            <person name="Santuari L."/>
            <person name="Cao Q."/>
            <person name="Sharma T."/>
            <person name="Shen D."/>
            <person name="Roswanjaya Y."/>
            <person name="Wardhani T."/>
            <person name="Kalhor M.S."/>
            <person name="Jansen J."/>
            <person name="Van den Hoogen J."/>
            <person name="Gungor B."/>
            <person name="Hartog M."/>
            <person name="Hontelez J."/>
            <person name="Verver J."/>
            <person name="Yang W.-C."/>
            <person name="Schijlen E."/>
            <person name="Repin R."/>
            <person name="Schilthuizen M."/>
            <person name="Schranz E."/>
            <person name="Heidstra R."/>
            <person name="Miyata K."/>
            <person name="Fedorova E."/>
            <person name="Kohlen W."/>
            <person name="Bisseling T."/>
            <person name="Smit S."/>
            <person name="Geurts R."/>
        </authorList>
    </citation>
    <scope>NUCLEOTIDE SEQUENCE [LARGE SCALE GENOMIC DNA]</scope>
    <source>
        <strain evidence="2">cv. RG33-2</strain>
    </source>
</reference>
<name>A0A2P5EQQ3_TREOI</name>